<gene>
    <name evidence="3" type="primary">Acey_s0059.g3066</name>
    <name evidence="3" type="ORF">Y032_0059g3066</name>
</gene>
<feature type="transmembrane region" description="Helical" evidence="2">
    <location>
        <begin position="6"/>
        <end position="28"/>
    </location>
</feature>
<proteinExistence type="predicted"/>
<evidence type="ECO:0000313" key="3">
    <source>
        <dbReference type="EMBL" id="EYC09820.1"/>
    </source>
</evidence>
<feature type="region of interest" description="Disordered" evidence="1">
    <location>
        <begin position="309"/>
        <end position="451"/>
    </location>
</feature>
<dbReference type="AlphaFoldDB" id="A0A016U3U3"/>
<feature type="region of interest" description="Disordered" evidence="1">
    <location>
        <begin position="264"/>
        <end position="297"/>
    </location>
</feature>
<feature type="compositionally biased region" description="Pro residues" evidence="1">
    <location>
        <begin position="139"/>
        <end position="149"/>
    </location>
</feature>
<protein>
    <submittedName>
        <fullName evidence="3">Uncharacterized protein</fullName>
    </submittedName>
</protein>
<keyword evidence="2" id="KW-0812">Transmembrane</keyword>
<comment type="caution">
    <text evidence="3">The sequence shown here is derived from an EMBL/GenBank/DDBJ whole genome shotgun (WGS) entry which is preliminary data.</text>
</comment>
<evidence type="ECO:0000256" key="1">
    <source>
        <dbReference type="SAM" id="MobiDB-lite"/>
    </source>
</evidence>
<feature type="compositionally biased region" description="Gly residues" evidence="1">
    <location>
        <begin position="417"/>
        <end position="435"/>
    </location>
</feature>
<feature type="region of interest" description="Disordered" evidence="1">
    <location>
        <begin position="93"/>
        <end position="152"/>
    </location>
</feature>
<accession>A0A016U3U3</accession>
<organism evidence="3 4">
    <name type="scientific">Ancylostoma ceylanicum</name>
    <dbReference type="NCBI Taxonomy" id="53326"/>
    <lineage>
        <taxon>Eukaryota</taxon>
        <taxon>Metazoa</taxon>
        <taxon>Ecdysozoa</taxon>
        <taxon>Nematoda</taxon>
        <taxon>Chromadorea</taxon>
        <taxon>Rhabditida</taxon>
        <taxon>Rhabditina</taxon>
        <taxon>Rhabditomorpha</taxon>
        <taxon>Strongyloidea</taxon>
        <taxon>Ancylostomatidae</taxon>
        <taxon>Ancylostomatinae</taxon>
        <taxon>Ancylostoma</taxon>
    </lineage>
</organism>
<feature type="compositionally biased region" description="Gly residues" evidence="1">
    <location>
        <begin position="370"/>
        <end position="381"/>
    </location>
</feature>
<evidence type="ECO:0000313" key="4">
    <source>
        <dbReference type="Proteomes" id="UP000024635"/>
    </source>
</evidence>
<evidence type="ECO:0000256" key="2">
    <source>
        <dbReference type="SAM" id="Phobius"/>
    </source>
</evidence>
<dbReference type="STRING" id="53326.A0A016U3U3"/>
<dbReference type="PANTHER" id="PTHR21592">
    <property type="entry name" value="CHROMOSOME UNDETERMINED SCAFFOLD_25, WHOLE GENOME SHOTGUN SEQUENCE"/>
    <property type="match status" value="1"/>
</dbReference>
<dbReference type="OrthoDB" id="5875811at2759"/>
<reference evidence="4" key="1">
    <citation type="journal article" date="2015" name="Nat. Genet.">
        <title>The genome and transcriptome of the zoonotic hookworm Ancylostoma ceylanicum identify infection-specific gene families.</title>
        <authorList>
            <person name="Schwarz E.M."/>
            <person name="Hu Y."/>
            <person name="Antoshechkin I."/>
            <person name="Miller M.M."/>
            <person name="Sternberg P.W."/>
            <person name="Aroian R.V."/>
        </authorList>
    </citation>
    <scope>NUCLEOTIDE SEQUENCE</scope>
    <source>
        <strain evidence="4">HY135</strain>
    </source>
</reference>
<dbReference type="Pfam" id="PF03057">
    <property type="entry name" value="DUF236"/>
    <property type="match status" value="7"/>
</dbReference>
<dbReference type="InterPro" id="IPR004296">
    <property type="entry name" value="DUF236"/>
</dbReference>
<name>A0A016U3U3_9BILA</name>
<feature type="compositionally biased region" description="Basic residues" evidence="1">
    <location>
        <begin position="108"/>
        <end position="119"/>
    </location>
</feature>
<dbReference type="EMBL" id="JARK01001395">
    <property type="protein sequence ID" value="EYC09820.1"/>
    <property type="molecule type" value="Genomic_DNA"/>
</dbReference>
<feature type="region of interest" description="Disordered" evidence="1">
    <location>
        <begin position="230"/>
        <end position="249"/>
    </location>
</feature>
<sequence>MLTLYIPFHIVLNIVFTILITFEFALCAKQPPMEADMQLLVSSPSNHSNLVNNATNSGLRECRDAPCASRAAQERKVVMHQVHHIVRNVLRVGVKRRARTGSSSESKTKRRPRRARTRRLQLEGTLSDKAPQRGRRPTAAPPPPAPPPLNIRAPKETKMRATFDPNYQTLAGLNNEDVFKPKDGGKAFGGGAFNIRPPAETGMKATFDPNYQTLAGLNNDEVFQPKDGGFGGGGGGGNLKIRPPTDNRGRKVATFDPNYQTLAGLNNDDVFKPKGGKGPGGGNLNIRPPTDNRGRKVATFDPNYQTLAGLNNDDVFKPKDGGKGPIGGGNLKIRPPTDNRGRKVATFDPNYQTLAGLNNDDVFKPKDGGKGPFGGGGGGGNLKIRPPTDNRGRKVATFDPNYQTLAGLNNDDVFKPKGGGGGGFGGGGGGGGFGGAPKVQRPAQHKVVATNDPNYQTLAAINANIFGEDKKKPKAREIDRWSTY</sequence>
<dbReference type="PANTHER" id="PTHR21592:SF4">
    <property type="entry name" value="MATH (MEPRIN-ASSOCIATED TRAF HOMOLOGY) DOMAIN CONTAINING"/>
    <property type="match status" value="1"/>
</dbReference>
<keyword evidence="2" id="KW-1133">Transmembrane helix</keyword>
<keyword evidence="2" id="KW-0472">Membrane</keyword>
<keyword evidence="4" id="KW-1185">Reference proteome</keyword>
<dbReference type="Proteomes" id="UP000024635">
    <property type="component" value="Unassembled WGS sequence"/>
</dbReference>